<dbReference type="InterPro" id="IPR007010">
    <property type="entry name" value="PolA_pol_RNA-bd_dom"/>
</dbReference>
<keyword evidence="7" id="KW-0067">ATP-binding</keyword>
<dbReference type="InterPro" id="IPR007012">
    <property type="entry name" value="PolA_pol_cen_dom"/>
</dbReference>
<dbReference type="GO" id="GO:0005524">
    <property type="term" value="F:ATP binding"/>
    <property type="evidence" value="ECO:0007669"/>
    <property type="project" value="UniProtKB-KW"/>
</dbReference>
<comment type="similarity">
    <text evidence="2">Belongs to the poly(A) polymerase family.</text>
</comment>
<comment type="subcellular location">
    <subcellularLocation>
        <location evidence="1">Nucleus</location>
    </subcellularLocation>
</comment>
<feature type="domain" description="Poly(A) polymerase central" evidence="12">
    <location>
        <begin position="1"/>
        <end position="78"/>
    </location>
</feature>
<dbReference type="Gene3D" id="1.10.1410.10">
    <property type="match status" value="1"/>
</dbReference>
<keyword evidence="4" id="KW-0507">mRNA processing</keyword>
<keyword evidence="14" id="KW-1185">Reference proteome</keyword>
<sequence>MLCAIEEGTLGLQVWDPRRNPKDRFHLMAIITPAYPYMNSSYNVSSSTLRIMLEEFGRGNEICEAMEARLADWDNLFEPFSFFEAYRNYLQIDINAENEDDLRQWKGWVESRLRQLTLKIERHTHNMLQCHPHPGEFMDKSRPLHCSYFMGLQRKQGVPVNEGEHFDIRLAVEEFKHSVNIYASWKPGMEIHVIHVKRKNIPSFVFPGGVRPSRPSKATWDSRRSSAEKSSEGRVSDGSDDGRKKRRIDDNVANTMKNMKSFTAAPLDEEFNGGSFSVGNVAVGGVIVGANGMKENREEKIDGLKVLENLAGIPAQNADLNLQSKDLSATRDTRCSKEVEKLAIETIMSGPDVTNQALSQEVDALEDDLDCSNTKEVGNTKEGSVESSSIGLTAAKLANAPIAVPIISGNRSGSSLSFSTNGGLEELALETLLANGISSAAPVPQKKPLIRLSFNFLGKASGKST</sequence>
<evidence type="ECO:0000256" key="9">
    <source>
        <dbReference type="ARBA" id="ARBA00048830"/>
    </source>
</evidence>
<dbReference type="Pfam" id="PF04928">
    <property type="entry name" value="PAP_central"/>
    <property type="match status" value="1"/>
</dbReference>
<evidence type="ECO:0000313" key="14">
    <source>
        <dbReference type="Proteomes" id="UP000027138"/>
    </source>
</evidence>
<dbReference type="EC" id="2.7.7.19" evidence="3"/>
<dbReference type="GO" id="GO:0005634">
    <property type="term" value="C:nucleus"/>
    <property type="evidence" value="ECO:0007669"/>
    <property type="project" value="UniProtKB-SubCell"/>
</dbReference>
<dbReference type="FunFam" id="3.30.70.590:FF:000002">
    <property type="entry name" value="Nuclear poly(A) polymerase 4"/>
    <property type="match status" value="1"/>
</dbReference>
<evidence type="ECO:0000256" key="2">
    <source>
        <dbReference type="ARBA" id="ARBA00010912"/>
    </source>
</evidence>
<evidence type="ECO:0000256" key="1">
    <source>
        <dbReference type="ARBA" id="ARBA00004123"/>
    </source>
</evidence>
<evidence type="ECO:0000256" key="4">
    <source>
        <dbReference type="ARBA" id="ARBA00022664"/>
    </source>
</evidence>
<protein>
    <recommendedName>
        <fullName evidence="3">polynucleotide adenylyltransferase</fullName>
        <ecNumber evidence="3">2.7.7.19</ecNumber>
    </recommendedName>
</protein>
<evidence type="ECO:0000256" key="6">
    <source>
        <dbReference type="ARBA" id="ARBA00022741"/>
    </source>
</evidence>
<reference evidence="13 14" key="1">
    <citation type="journal article" date="2014" name="PLoS ONE">
        <title>Global Analysis of Gene Expression Profiles in Physic Nut (Jatropha curcas L.) Seedlings Exposed to Salt Stress.</title>
        <authorList>
            <person name="Zhang L."/>
            <person name="Zhang C."/>
            <person name="Wu P."/>
            <person name="Chen Y."/>
            <person name="Li M."/>
            <person name="Jiang H."/>
            <person name="Wu G."/>
        </authorList>
    </citation>
    <scope>NUCLEOTIDE SEQUENCE [LARGE SCALE GENOMIC DNA]</scope>
    <source>
        <strain evidence="14">cv. GZQX0401</strain>
        <tissue evidence="13">Young leaves</tissue>
    </source>
</reference>
<dbReference type="Gene3D" id="3.30.70.590">
    <property type="entry name" value="Poly(A) polymerase predicted RNA binding domain"/>
    <property type="match status" value="1"/>
</dbReference>
<keyword evidence="5" id="KW-0808">Transferase</keyword>
<dbReference type="Proteomes" id="UP000027138">
    <property type="component" value="Unassembled WGS sequence"/>
</dbReference>
<evidence type="ECO:0000313" key="13">
    <source>
        <dbReference type="EMBL" id="KDP37420.1"/>
    </source>
</evidence>
<feature type="compositionally biased region" description="Basic and acidic residues" evidence="10">
    <location>
        <begin position="220"/>
        <end position="249"/>
    </location>
</feature>
<dbReference type="GO" id="GO:0006397">
    <property type="term" value="P:mRNA processing"/>
    <property type="evidence" value="ECO:0007669"/>
    <property type="project" value="UniProtKB-KW"/>
</dbReference>
<evidence type="ECO:0000256" key="10">
    <source>
        <dbReference type="SAM" id="MobiDB-lite"/>
    </source>
</evidence>
<dbReference type="SUPFAM" id="SSF81631">
    <property type="entry name" value="PAP/OAS1 substrate-binding domain"/>
    <property type="match status" value="1"/>
</dbReference>
<dbReference type="STRING" id="180498.A0A067KYT1"/>
<keyword evidence="8" id="KW-0539">Nucleus</keyword>
<dbReference type="PANTHER" id="PTHR10682">
    <property type="entry name" value="POLY A POLYMERASE"/>
    <property type="match status" value="1"/>
</dbReference>
<comment type="catalytic activity">
    <reaction evidence="9">
        <text>RNA(n) + ATP = RNA(n)-3'-adenine ribonucleotide + diphosphate</text>
        <dbReference type="Rhea" id="RHEA:11332"/>
        <dbReference type="Rhea" id="RHEA-COMP:14527"/>
        <dbReference type="Rhea" id="RHEA-COMP:17347"/>
        <dbReference type="ChEBI" id="CHEBI:30616"/>
        <dbReference type="ChEBI" id="CHEBI:33019"/>
        <dbReference type="ChEBI" id="CHEBI:140395"/>
        <dbReference type="ChEBI" id="CHEBI:173115"/>
        <dbReference type="EC" id="2.7.7.19"/>
    </reaction>
</comment>
<evidence type="ECO:0000256" key="7">
    <source>
        <dbReference type="ARBA" id="ARBA00022840"/>
    </source>
</evidence>
<evidence type="ECO:0000256" key="8">
    <source>
        <dbReference type="ARBA" id="ARBA00023242"/>
    </source>
</evidence>
<dbReference type="OrthoDB" id="1728547at2759"/>
<organism evidence="13 14">
    <name type="scientific">Jatropha curcas</name>
    <name type="common">Barbados nut</name>
    <dbReference type="NCBI Taxonomy" id="180498"/>
    <lineage>
        <taxon>Eukaryota</taxon>
        <taxon>Viridiplantae</taxon>
        <taxon>Streptophyta</taxon>
        <taxon>Embryophyta</taxon>
        <taxon>Tracheophyta</taxon>
        <taxon>Spermatophyta</taxon>
        <taxon>Magnoliopsida</taxon>
        <taxon>eudicotyledons</taxon>
        <taxon>Gunneridae</taxon>
        <taxon>Pentapetalae</taxon>
        <taxon>rosids</taxon>
        <taxon>fabids</taxon>
        <taxon>Malpighiales</taxon>
        <taxon>Euphorbiaceae</taxon>
        <taxon>Crotonoideae</taxon>
        <taxon>Jatropheae</taxon>
        <taxon>Jatropha</taxon>
    </lineage>
</organism>
<dbReference type="InterPro" id="IPR011068">
    <property type="entry name" value="NuclTrfase_I-like_C"/>
</dbReference>
<gene>
    <name evidence="13" type="ORF">JCGZ_07947</name>
</gene>
<evidence type="ECO:0000259" key="12">
    <source>
        <dbReference type="Pfam" id="PF04928"/>
    </source>
</evidence>
<name>A0A067KYT1_JATCU</name>
<dbReference type="PANTHER" id="PTHR10682:SF10">
    <property type="entry name" value="POLYNUCLEOTIDE ADENYLYLTRANSFERASE"/>
    <property type="match status" value="1"/>
</dbReference>
<feature type="domain" description="Poly(A) polymerase RNA-binding" evidence="11">
    <location>
        <begin position="144"/>
        <end position="213"/>
    </location>
</feature>
<dbReference type="EMBL" id="KK914403">
    <property type="protein sequence ID" value="KDP37420.1"/>
    <property type="molecule type" value="Genomic_DNA"/>
</dbReference>
<feature type="domain" description="Poly(A) polymerase RNA-binding" evidence="11">
    <location>
        <begin position="81"/>
        <end position="140"/>
    </location>
</feature>
<dbReference type="Pfam" id="PF04926">
    <property type="entry name" value="PAP_RNA-bind"/>
    <property type="match status" value="2"/>
</dbReference>
<evidence type="ECO:0000256" key="3">
    <source>
        <dbReference type="ARBA" id="ARBA00012388"/>
    </source>
</evidence>
<keyword evidence="6" id="KW-0547">Nucleotide-binding</keyword>
<dbReference type="GO" id="GO:0003723">
    <property type="term" value="F:RNA binding"/>
    <property type="evidence" value="ECO:0007669"/>
    <property type="project" value="InterPro"/>
</dbReference>
<proteinExistence type="inferred from homology"/>
<evidence type="ECO:0000259" key="11">
    <source>
        <dbReference type="Pfam" id="PF04926"/>
    </source>
</evidence>
<evidence type="ECO:0000256" key="5">
    <source>
        <dbReference type="ARBA" id="ARBA00022679"/>
    </source>
</evidence>
<dbReference type="AlphaFoldDB" id="A0A067KYT1"/>
<dbReference type="GO" id="GO:1990817">
    <property type="term" value="F:poly(A) RNA polymerase activity"/>
    <property type="evidence" value="ECO:0007669"/>
    <property type="project" value="UniProtKB-EC"/>
</dbReference>
<dbReference type="GO" id="GO:0031123">
    <property type="term" value="P:RNA 3'-end processing"/>
    <property type="evidence" value="ECO:0007669"/>
    <property type="project" value="InterPro"/>
</dbReference>
<dbReference type="SUPFAM" id="SSF55003">
    <property type="entry name" value="PAP/Archaeal CCA-adding enzyme, C-terminal domain"/>
    <property type="match status" value="1"/>
</dbReference>
<feature type="region of interest" description="Disordered" evidence="10">
    <location>
        <begin position="205"/>
        <end position="249"/>
    </location>
</feature>
<accession>A0A067KYT1</accession>